<reference evidence="1 3" key="2">
    <citation type="journal article" date="2014" name="BMC Genomics">
        <title>An improved genome release (version Mt4.0) for the model legume Medicago truncatula.</title>
        <authorList>
            <person name="Tang H."/>
            <person name="Krishnakumar V."/>
            <person name="Bidwell S."/>
            <person name="Rosen B."/>
            <person name="Chan A."/>
            <person name="Zhou S."/>
            <person name="Gentzbittel L."/>
            <person name="Childs K.L."/>
            <person name="Yandell M."/>
            <person name="Gundlach H."/>
            <person name="Mayer K.F."/>
            <person name="Schwartz D.C."/>
            <person name="Town C.D."/>
        </authorList>
    </citation>
    <scope>GENOME REANNOTATION</scope>
    <source>
        <strain evidence="2 3">cv. Jemalong A17</strain>
    </source>
</reference>
<organism evidence="1 3">
    <name type="scientific">Medicago truncatula</name>
    <name type="common">Barrel medic</name>
    <name type="synonym">Medicago tribuloides</name>
    <dbReference type="NCBI Taxonomy" id="3880"/>
    <lineage>
        <taxon>Eukaryota</taxon>
        <taxon>Viridiplantae</taxon>
        <taxon>Streptophyta</taxon>
        <taxon>Embryophyta</taxon>
        <taxon>Tracheophyta</taxon>
        <taxon>Spermatophyta</taxon>
        <taxon>Magnoliopsida</taxon>
        <taxon>eudicotyledons</taxon>
        <taxon>Gunneridae</taxon>
        <taxon>Pentapetalae</taxon>
        <taxon>rosids</taxon>
        <taxon>fabids</taxon>
        <taxon>Fabales</taxon>
        <taxon>Fabaceae</taxon>
        <taxon>Papilionoideae</taxon>
        <taxon>50 kb inversion clade</taxon>
        <taxon>NPAAA clade</taxon>
        <taxon>Hologalegina</taxon>
        <taxon>IRL clade</taxon>
        <taxon>Trifolieae</taxon>
        <taxon>Medicago</taxon>
    </lineage>
</organism>
<protein>
    <submittedName>
        <fullName evidence="1 2">Uncharacterized protein</fullName>
    </submittedName>
</protein>
<sequence>MEDIRQAKNKVTASFAAEGSTMSRLKEWNDLYGEGGSKEERGEDKSVELDSQVHHTIHDNIDDLPAPAKPIPSLNEKEVQMDVQKDDQFVYSLRTCQIIKHKNNNARIPLPMVHYLTLALITL</sequence>
<name>G7IC29_MEDTR</name>
<dbReference type="EMBL" id="CM001217">
    <property type="protein sequence ID" value="AES62598.1"/>
    <property type="molecule type" value="Genomic_DNA"/>
</dbReference>
<reference evidence="2" key="3">
    <citation type="submission" date="2015-04" db="UniProtKB">
        <authorList>
            <consortium name="EnsemblPlants"/>
        </authorList>
    </citation>
    <scope>IDENTIFICATION</scope>
    <source>
        <strain evidence="2">cv. Jemalong A17</strain>
    </source>
</reference>
<dbReference type="STRING" id="3880.G7IC29"/>
<keyword evidence="3" id="KW-1185">Reference proteome</keyword>
<dbReference type="AlphaFoldDB" id="G7IC29"/>
<gene>
    <name evidence="1" type="ordered locus">MTR_1g101900</name>
</gene>
<dbReference type="PaxDb" id="3880-AES62598"/>
<reference evidence="1 3" key="1">
    <citation type="journal article" date="2011" name="Nature">
        <title>The Medicago genome provides insight into the evolution of rhizobial symbioses.</title>
        <authorList>
            <person name="Young N.D."/>
            <person name="Debelle F."/>
            <person name="Oldroyd G.E."/>
            <person name="Geurts R."/>
            <person name="Cannon S.B."/>
            <person name="Udvardi M.K."/>
            <person name="Benedito V.A."/>
            <person name="Mayer K.F."/>
            <person name="Gouzy J."/>
            <person name="Schoof H."/>
            <person name="Van de Peer Y."/>
            <person name="Proost S."/>
            <person name="Cook D.R."/>
            <person name="Meyers B.C."/>
            <person name="Spannagl M."/>
            <person name="Cheung F."/>
            <person name="De Mita S."/>
            <person name="Krishnakumar V."/>
            <person name="Gundlach H."/>
            <person name="Zhou S."/>
            <person name="Mudge J."/>
            <person name="Bharti A.K."/>
            <person name="Murray J.D."/>
            <person name="Naoumkina M.A."/>
            <person name="Rosen B."/>
            <person name="Silverstein K.A."/>
            <person name="Tang H."/>
            <person name="Rombauts S."/>
            <person name="Zhao P.X."/>
            <person name="Zhou P."/>
            <person name="Barbe V."/>
            <person name="Bardou P."/>
            <person name="Bechner M."/>
            <person name="Bellec A."/>
            <person name="Berger A."/>
            <person name="Berges H."/>
            <person name="Bidwell S."/>
            <person name="Bisseling T."/>
            <person name="Choisne N."/>
            <person name="Couloux A."/>
            <person name="Denny R."/>
            <person name="Deshpande S."/>
            <person name="Dai X."/>
            <person name="Doyle J.J."/>
            <person name="Dudez A.M."/>
            <person name="Farmer A.D."/>
            <person name="Fouteau S."/>
            <person name="Franken C."/>
            <person name="Gibelin C."/>
            <person name="Gish J."/>
            <person name="Goldstein S."/>
            <person name="Gonzalez A.J."/>
            <person name="Green P.J."/>
            <person name="Hallab A."/>
            <person name="Hartog M."/>
            <person name="Hua A."/>
            <person name="Humphray S.J."/>
            <person name="Jeong D.H."/>
            <person name="Jing Y."/>
            <person name="Jocker A."/>
            <person name="Kenton S.M."/>
            <person name="Kim D.J."/>
            <person name="Klee K."/>
            <person name="Lai H."/>
            <person name="Lang C."/>
            <person name="Lin S."/>
            <person name="Macmil S.L."/>
            <person name="Magdelenat G."/>
            <person name="Matthews L."/>
            <person name="McCorrison J."/>
            <person name="Monaghan E.L."/>
            <person name="Mun J.H."/>
            <person name="Najar F.Z."/>
            <person name="Nicholson C."/>
            <person name="Noirot C."/>
            <person name="O'Bleness M."/>
            <person name="Paule C.R."/>
            <person name="Poulain J."/>
            <person name="Prion F."/>
            <person name="Qin B."/>
            <person name="Qu C."/>
            <person name="Retzel E.F."/>
            <person name="Riddle C."/>
            <person name="Sallet E."/>
            <person name="Samain S."/>
            <person name="Samson N."/>
            <person name="Sanders I."/>
            <person name="Saurat O."/>
            <person name="Scarpelli C."/>
            <person name="Schiex T."/>
            <person name="Segurens B."/>
            <person name="Severin A.J."/>
            <person name="Sherrier D.J."/>
            <person name="Shi R."/>
            <person name="Sims S."/>
            <person name="Singer S.R."/>
            <person name="Sinharoy S."/>
            <person name="Sterck L."/>
            <person name="Viollet A."/>
            <person name="Wang B.B."/>
            <person name="Wang K."/>
            <person name="Wang M."/>
            <person name="Wang X."/>
            <person name="Warfsmann J."/>
            <person name="Weissenbach J."/>
            <person name="White D.D."/>
            <person name="White J.D."/>
            <person name="Wiley G.B."/>
            <person name="Wincker P."/>
            <person name="Xing Y."/>
            <person name="Yang L."/>
            <person name="Yao Z."/>
            <person name="Ying F."/>
            <person name="Zhai J."/>
            <person name="Zhou L."/>
            <person name="Zuber A."/>
            <person name="Denarie J."/>
            <person name="Dixon R.A."/>
            <person name="May G.D."/>
            <person name="Schwartz D.C."/>
            <person name="Rogers J."/>
            <person name="Quetier F."/>
            <person name="Town C.D."/>
            <person name="Roe B.A."/>
        </authorList>
    </citation>
    <scope>NUCLEOTIDE SEQUENCE [LARGE SCALE GENOMIC DNA]</scope>
    <source>
        <strain evidence="1">A17</strain>
        <strain evidence="2 3">cv. Jemalong A17</strain>
    </source>
</reference>
<dbReference type="EnsemblPlants" id="AES62598">
    <property type="protein sequence ID" value="AES62598"/>
    <property type="gene ID" value="MTR_1g101900"/>
</dbReference>
<proteinExistence type="predicted"/>
<evidence type="ECO:0000313" key="2">
    <source>
        <dbReference type="EnsemblPlants" id="AES62598"/>
    </source>
</evidence>
<dbReference type="eggNOG" id="KOG0737">
    <property type="taxonomic scope" value="Eukaryota"/>
</dbReference>
<evidence type="ECO:0000313" key="1">
    <source>
        <dbReference type="EMBL" id="AES62598.1"/>
    </source>
</evidence>
<dbReference type="Proteomes" id="UP000002051">
    <property type="component" value="Unassembled WGS sequence"/>
</dbReference>
<dbReference type="HOGENOM" id="CLU_2018591_0_0_1"/>
<accession>G7IC29</accession>
<evidence type="ECO:0000313" key="3">
    <source>
        <dbReference type="Proteomes" id="UP000002051"/>
    </source>
</evidence>